<feature type="region of interest" description="Disordered" evidence="1">
    <location>
        <begin position="73"/>
        <end position="114"/>
    </location>
</feature>
<evidence type="ECO:0000256" key="1">
    <source>
        <dbReference type="SAM" id="MobiDB-lite"/>
    </source>
</evidence>
<name>A0A2M4B102_9DIPT</name>
<accession>A0A2M4B102</accession>
<protein>
    <submittedName>
        <fullName evidence="3">Putative secreted protein</fullName>
    </submittedName>
</protein>
<proteinExistence type="predicted"/>
<evidence type="ECO:0000313" key="3">
    <source>
        <dbReference type="EMBL" id="MBW46710.1"/>
    </source>
</evidence>
<feature type="compositionally biased region" description="Basic and acidic residues" evidence="1">
    <location>
        <begin position="94"/>
        <end position="114"/>
    </location>
</feature>
<evidence type="ECO:0000256" key="2">
    <source>
        <dbReference type="SAM" id="SignalP"/>
    </source>
</evidence>
<dbReference type="AlphaFoldDB" id="A0A2M4B102"/>
<organism evidence="3">
    <name type="scientific">Anopheles triannulatus</name>
    <dbReference type="NCBI Taxonomy" id="58253"/>
    <lineage>
        <taxon>Eukaryota</taxon>
        <taxon>Metazoa</taxon>
        <taxon>Ecdysozoa</taxon>
        <taxon>Arthropoda</taxon>
        <taxon>Hexapoda</taxon>
        <taxon>Insecta</taxon>
        <taxon>Pterygota</taxon>
        <taxon>Neoptera</taxon>
        <taxon>Endopterygota</taxon>
        <taxon>Diptera</taxon>
        <taxon>Nematocera</taxon>
        <taxon>Culicoidea</taxon>
        <taxon>Culicidae</taxon>
        <taxon>Anophelinae</taxon>
        <taxon>Anopheles</taxon>
    </lineage>
</organism>
<reference evidence="3" key="1">
    <citation type="submission" date="2018-01" db="EMBL/GenBank/DDBJ databases">
        <title>An insight into the sialome of Amazonian anophelines.</title>
        <authorList>
            <person name="Ribeiro J.M."/>
            <person name="Scarpassa V."/>
            <person name="Calvo E."/>
        </authorList>
    </citation>
    <scope>NUCLEOTIDE SEQUENCE</scope>
    <source>
        <tissue evidence="3">Salivary glands</tissue>
    </source>
</reference>
<feature type="chain" id="PRO_5014979783" evidence="2">
    <location>
        <begin position="16"/>
        <end position="178"/>
    </location>
</feature>
<sequence length="178" mass="19995">MLLLLLLLLLPSTCSSPTLASVCHECVCLCGCLCVCHKRTEFSSWVDSCYYVFGISIQTTNKQRLFKGRKQQGYATTQMREKGRWKMNGGSRENQTERERERERGRTSEGERAKSWTLAARTKYVGKQNKFSTQQAGMGVCGWSHAHQSKSDCNGFGETSSKGNCSMNTLSHLWASSQ</sequence>
<dbReference type="EMBL" id="GGFK01013389">
    <property type="protein sequence ID" value="MBW46710.1"/>
    <property type="molecule type" value="Transcribed_RNA"/>
</dbReference>
<keyword evidence="2" id="KW-0732">Signal</keyword>
<feature type="signal peptide" evidence="2">
    <location>
        <begin position="1"/>
        <end position="15"/>
    </location>
</feature>